<organism evidence="1 2">
    <name type="scientific">Prunus persica</name>
    <name type="common">Peach</name>
    <name type="synonym">Amygdalus persica</name>
    <dbReference type="NCBI Taxonomy" id="3760"/>
    <lineage>
        <taxon>Eukaryota</taxon>
        <taxon>Viridiplantae</taxon>
        <taxon>Streptophyta</taxon>
        <taxon>Embryophyta</taxon>
        <taxon>Tracheophyta</taxon>
        <taxon>Spermatophyta</taxon>
        <taxon>Magnoliopsida</taxon>
        <taxon>eudicotyledons</taxon>
        <taxon>Gunneridae</taxon>
        <taxon>Pentapetalae</taxon>
        <taxon>rosids</taxon>
        <taxon>fabids</taxon>
        <taxon>Rosales</taxon>
        <taxon>Rosaceae</taxon>
        <taxon>Amygdaloideae</taxon>
        <taxon>Amygdaleae</taxon>
        <taxon>Prunus</taxon>
    </lineage>
</organism>
<keyword evidence="2" id="KW-1185">Reference proteome</keyword>
<reference evidence="1 2" key="1">
    <citation type="journal article" date="2013" name="Nat. Genet.">
        <title>The high-quality draft genome of peach (Prunus persica) identifies unique patterns of genetic diversity, domestication and genome evolution.</title>
        <authorList>
            <consortium name="International Peach Genome Initiative"/>
            <person name="Verde I."/>
            <person name="Abbott A.G."/>
            <person name="Scalabrin S."/>
            <person name="Jung S."/>
            <person name="Shu S."/>
            <person name="Marroni F."/>
            <person name="Zhebentyayeva T."/>
            <person name="Dettori M.T."/>
            <person name="Grimwood J."/>
            <person name="Cattonaro F."/>
            <person name="Zuccolo A."/>
            <person name="Rossini L."/>
            <person name="Jenkins J."/>
            <person name="Vendramin E."/>
            <person name="Meisel L.A."/>
            <person name="Decroocq V."/>
            <person name="Sosinski B."/>
            <person name="Prochnik S."/>
            <person name="Mitros T."/>
            <person name="Policriti A."/>
            <person name="Cipriani G."/>
            <person name="Dondini L."/>
            <person name="Ficklin S."/>
            <person name="Goodstein D.M."/>
            <person name="Xuan P."/>
            <person name="Del Fabbro C."/>
            <person name="Aramini V."/>
            <person name="Copetti D."/>
            <person name="Gonzalez S."/>
            <person name="Horner D.S."/>
            <person name="Falchi R."/>
            <person name="Lucas S."/>
            <person name="Mica E."/>
            <person name="Maldonado J."/>
            <person name="Lazzari B."/>
            <person name="Bielenberg D."/>
            <person name="Pirona R."/>
            <person name="Miculan M."/>
            <person name="Barakat A."/>
            <person name="Testolin R."/>
            <person name="Stella A."/>
            <person name="Tartarini S."/>
            <person name="Tonutti P."/>
            <person name="Arus P."/>
            <person name="Orellana A."/>
            <person name="Wells C."/>
            <person name="Main D."/>
            <person name="Vizzotto G."/>
            <person name="Silva H."/>
            <person name="Salamini F."/>
            <person name="Schmutz J."/>
            <person name="Morgante M."/>
            <person name="Rokhsar D.S."/>
        </authorList>
    </citation>
    <scope>NUCLEOTIDE SEQUENCE [LARGE SCALE GENOMIC DNA]</scope>
    <source>
        <strain evidence="2">cv. Nemared</strain>
    </source>
</reference>
<name>A0A251PWT3_PRUPE</name>
<dbReference type="AlphaFoldDB" id="A0A251PWT3"/>
<sequence length="48" mass="5873">MIETEQTERLISLYYTETPSQIQRMLIYFCLRRSTENNIFCRSQSFCK</sequence>
<protein>
    <submittedName>
        <fullName evidence="1">Uncharacterized protein</fullName>
    </submittedName>
</protein>
<proteinExistence type="predicted"/>
<dbReference type="Proteomes" id="UP000006882">
    <property type="component" value="Chromosome G3"/>
</dbReference>
<accession>A0A251PWT3</accession>
<evidence type="ECO:0000313" key="2">
    <source>
        <dbReference type="Proteomes" id="UP000006882"/>
    </source>
</evidence>
<gene>
    <name evidence="1" type="ORF">PRUPE_3G015700</name>
</gene>
<dbReference type="EMBL" id="CM007653">
    <property type="protein sequence ID" value="ONI14915.1"/>
    <property type="molecule type" value="Genomic_DNA"/>
</dbReference>
<dbReference type="Gramene" id="ONI14915">
    <property type="protein sequence ID" value="ONI14915"/>
    <property type="gene ID" value="PRUPE_3G015700"/>
</dbReference>
<evidence type="ECO:0000313" key="1">
    <source>
        <dbReference type="EMBL" id="ONI14915.1"/>
    </source>
</evidence>